<keyword evidence="2" id="KW-0949">S-adenosyl-L-methionine</keyword>
<reference evidence="7 8" key="1">
    <citation type="submission" date="2010-12" db="EMBL/GenBank/DDBJ databases">
        <authorList>
            <person name="Muzny D."/>
            <person name="Qin X."/>
            <person name="Deng J."/>
            <person name="Jiang H."/>
            <person name="Liu Y."/>
            <person name="Qu J."/>
            <person name="Song X.-Z."/>
            <person name="Zhang L."/>
            <person name="Thornton R."/>
            <person name="Coyle M."/>
            <person name="Francisco L."/>
            <person name="Jackson L."/>
            <person name="Javaid M."/>
            <person name="Korchina V."/>
            <person name="Kovar C."/>
            <person name="Mata R."/>
            <person name="Mathew T."/>
            <person name="Ngo R."/>
            <person name="Nguyen L."/>
            <person name="Nguyen N."/>
            <person name="Okwuonu G."/>
            <person name="Ongeri F."/>
            <person name="Pham C."/>
            <person name="Simmons D."/>
            <person name="Wilczek-Boney K."/>
            <person name="Hale W."/>
            <person name="Jakkamsetti A."/>
            <person name="Pham P."/>
            <person name="Ruth R."/>
            <person name="San Lucas F."/>
            <person name="Warren J."/>
            <person name="Zhang J."/>
            <person name="Zhao Z."/>
            <person name="Zhou C."/>
            <person name="Zhu D."/>
            <person name="Lee S."/>
            <person name="Bess C."/>
            <person name="Blankenburg K."/>
            <person name="Forbes L."/>
            <person name="Fu Q."/>
            <person name="Gubbala S."/>
            <person name="Hirani K."/>
            <person name="Jayaseelan J.C."/>
            <person name="Lara F."/>
            <person name="Munidasa M."/>
            <person name="Palculict T."/>
            <person name="Patil S."/>
            <person name="Pu L.-L."/>
            <person name="Saada N."/>
            <person name="Tang L."/>
            <person name="Weissenberger G."/>
            <person name="Zhu Y."/>
            <person name="Hemphill L."/>
            <person name="Shang Y."/>
            <person name="Youmans B."/>
            <person name="Ayvaz T."/>
            <person name="Ross M."/>
            <person name="Santibanez J."/>
            <person name="Aqrawi P."/>
            <person name="Gross S."/>
            <person name="Joshi V."/>
            <person name="Fowler G."/>
            <person name="Nazareth L."/>
            <person name="Reid J."/>
            <person name="Worley K."/>
            <person name="Petrosino J."/>
            <person name="Highlander S."/>
            <person name="Gibbs R."/>
        </authorList>
    </citation>
    <scope>NUCLEOTIDE SEQUENCE [LARGE SCALE GENOMIC DNA]</scope>
    <source>
        <strain evidence="7 8">ATCC 23263</strain>
    </source>
</reference>
<dbReference type="PANTHER" id="PTHR32331">
    <property type="entry name" value="UPF0313 PROTEIN YGIQ"/>
    <property type="match status" value="1"/>
</dbReference>
<dbReference type="eggNOG" id="COG1032">
    <property type="taxonomic scope" value="Bacteria"/>
</dbReference>
<protein>
    <submittedName>
        <fullName evidence="7">Uncharacterized radical SAM protein YgiQ</fullName>
    </submittedName>
</protein>
<accession>E6MG07</accession>
<evidence type="ECO:0000256" key="5">
    <source>
        <dbReference type="ARBA" id="ARBA00023014"/>
    </source>
</evidence>
<dbReference type="STRING" id="887929.HMP0721_0940"/>
<evidence type="ECO:0000256" key="1">
    <source>
        <dbReference type="ARBA" id="ARBA00022485"/>
    </source>
</evidence>
<keyword evidence="8" id="KW-1185">Reference proteome</keyword>
<keyword evidence="4" id="KW-0408">Iron</keyword>
<evidence type="ECO:0000256" key="3">
    <source>
        <dbReference type="ARBA" id="ARBA00022723"/>
    </source>
</evidence>
<dbReference type="EMBL" id="AEQN01000016">
    <property type="protein sequence ID" value="EFV01547.1"/>
    <property type="molecule type" value="Genomic_DNA"/>
</dbReference>
<comment type="caution">
    <text evidence="7">The sequence shown here is derived from an EMBL/GenBank/DDBJ whole genome shotgun (WGS) entry which is preliminary data.</text>
</comment>
<evidence type="ECO:0000313" key="7">
    <source>
        <dbReference type="EMBL" id="EFV01547.1"/>
    </source>
</evidence>
<evidence type="ECO:0000256" key="2">
    <source>
        <dbReference type="ARBA" id="ARBA00022691"/>
    </source>
</evidence>
<dbReference type="Pfam" id="PF08497">
    <property type="entry name" value="Radical_SAM_N"/>
    <property type="match status" value="1"/>
</dbReference>
<keyword evidence="1" id="KW-0004">4Fe-4S</keyword>
<dbReference type="GO" id="GO:0046872">
    <property type="term" value="F:metal ion binding"/>
    <property type="evidence" value="ECO:0007669"/>
    <property type="project" value="UniProtKB-KW"/>
</dbReference>
<dbReference type="InterPro" id="IPR022946">
    <property type="entry name" value="UPF0313"/>
</dbReference>
<keyword evidence="3" id="KW-0479">Metal-binding</keyword>
<dbReference type="AlphaFoldDB" id="E6MG07"/>
<dbReference type="RefSeq" id="WP_006598364.1">
    <property type="nucleotide sequence ID" value="NZ_GL622359.1"/>
</dbReference>
<evidence type="ECO:0000259" key="6">
    <source>
        <dbReference type="Pfam" id="PF08497"/>
    </source>
</evidence>
<sequence length="353" mass="39868">MTVAAEKPFPMTTADMTVFGWEQVDFVFVSGDTFVNHSSYGSAIIAGILKDRSYCVGMLAQPDWTDAEAFKIFGRPRLAFLVSSGNMDSMVCHYTVNRKRRHDDAYTPGGKTGRRPDRTAITYCVRIREAFGKVPIILGGIEASLRRFAHYDYWQDQVQRPILVDSSAALLVYGMGEKAIVEVTEALDAGLAIRDITYIKGTAVLLDHVPDDGIEIPSFETVSADKKAFAKAAAIIYACNDPFMEIPYYQWCDHRVFVQNASQMPLTKMEMDDVYDRGYTGRQWSPGPTANFYGPACEKQRRFGACRHRECLYPEVCPNINADEREYCHLLKQMREIPGVKKCLCDRAFVMIF</sequence>
<evidence type="ECO:0000256" key="4">
    <source>
        <dbReference type="ARBA" id="ARBA00023004"/>
    </source>
</evidence>
<dbReference type="PANTHER" id="PTHR32331:SF0">
    <property type="entry name" value="UPF0313 PROTEIN YGIQ"/>
    <property type="match status" value="1"/>
</dbReference>
<evidence type="ECO:0000313" key="8">
    <source>
        <dbReference type="Proteomes" id="UP000004754"/>
    </source>
</evidence>
<name>E6MG07_9FIRM</name>
<proteinExistence type="predicted"/>
<dbReference type="InterPro" id="IPR013704">
    <property type="entry name" value="UPF0313_N"/>
</dbReference>
<feature type="domain" description="UPF0313" evidence="6">
    <location>
        <begin position="10"/>
        <end position="282"/>
    </location>
</feature>
<dbReference type="HOGENOM" id="CLU_018288_0_1_9"/>
<dbReference type="Proteomes" id="UP000004754">
    <property type="component" value="Unassembled WGS sequence"/>
</dbReference>
<gene>
    <name evidence="7" type="ORF">HMP0721_0940</name>
</gene>
<dbReference type="GO" id="GO:0051539">
    <property type="term" value="F:4 iron, 4 sulfur cluster binding"/>
    <property type="evidence" value="ECO:0007669"/>
    <property type="project" value="UniProtKB-KW"/>
</dbReference>
<keyword evidence="5" id="KW-0411">Iron-sulfur</keyword>
<organism evidence="7 8">
    <name type="scientific">Pseudoramibacter alactolyticus ATCC 23263</name>
    <dbReference type="NCBI Taxonomy" id="887929"/>
    <lineage>
        <taxon>Bacteria</taxon>
        <taxon>Bacillati</taxon>
        <taxon>Bacillota</taxon>
        <taxon>Clostridia</taxon>
        <taxon>Eubacteriales</taxon>
        <taxon>Eubacteriaceae</taxon>
        <taxon>Pseudoramibacter</taxon>
    </lineage>
</organism>